<evidence type="ECO:0000313" key="12">
    <source>
        <dbReference type="RefSeq" id="XP_032831939.1"/>
    </source>
</evidence>
<dbReference type="PROSITE" id="PS50089">
    <property type="entry name" value="ZF_RING_2"/>
    <property type="match status" value="1"/>
</dbReference>
<evidence type="ECO:0000313" key="11">
    <source>
        <dbReference type="Proteomes" id="UP001318040"/>
    </source>
</evidence>
<keyword evidence="6 8" id="KW-0862">Zinc</keyword>
<dbReference type="SMART" id="SM00184">
    <property type="entry name" value="RING"/>
    <property type="match status" value="1"/>
</dbReference>
<feature type="region of interest" description="Disordered" evidence="9">
    <location>
        <begin position="423"/>
        <end position="484"/>
    </location>
</feature>
<dbReference type="Pfam" id="PF26192">
    <property type="entry name" value="RNF157-like_N"/>
    <property type="match status" value="1"/>
</dbReference>
<dbReference type="KEGG" id="pmrn:116955084"/>
<feature type="compositionally biased region" description="Gly residues" evidence="9">
    <location>
        <begin position="533"/>
        <end position="544"/>
    </location>
</feature>
<feature type="region of interest" description="Disordered" evidence="9">
    <location>
        <begin position="335"/>
        <end position="355"/>
    </location>
</feature>
<evidence type="ECO:0000256" key="7">
    <source>
        <dbReference type="PROSITE-ProRule" id="PRU00175"/>
    </source>
</evidence>
<evidence type="ECO:0000256" key="6">
    <source>
        <dbReference type="ARBA" id="ARBA00022833"/>
    </source>
</evidence>
<evidence type="ECO:0000256" key="8">
    <source>
        <dbReference type="RuleBase" id="RU369081"/>
    </source>
</evidence>
<dbReference type="InterPro" id="IPR045194">
    <property type="entry name" value="MGRN1/RNF157-like"/>
</dbReference>
<dbReference type="GO" id="GO:0061630">
    <property type="term" value="F:ubiquitin protein ligase activity"/>
    <property type="evidence" value="ECO:0007669"/>
    <property type="project" value="UniProtKB-UniRule"/>
</dbReference>
<name>A0AAJ7U8Z9_PETMA</name>
<dbReference type="InterPro" id="IPR058981">
    <property type="entry name" value="MGRN1/RNF157-like_N"/>
</dbReference>
<dbReference type="Proteomes" id="UP001318040">
    <property type="component" value="Chromosome 58"/>
</dbReference>
<dbReference type="GO" id="GO:0005737">
    <property type="term" value="C:cytoplasm"/>
    <property type="evidence" value="ECO:0007669"/>
    <property type="project" value="UniProtKB-SubCell"/>
</dbReference>
<feature type="region of interest" description="Disordered" evidence="9">
    <location>
        <begin position="375"/>
        <end position="406"/>
    </location>
</feature>
<feature type="compositionally biased region" description="Low complexity" evidence="9">
    <location>
        <begin position="545"/>
        <end position="560"/>
    </location>
</feature>
<evidence type="ECO:0000256" key="5">
    <source>
        <dbReference type="ARBA" id="ARBA00022786"/>
    </source>
</evidence>
<dbReference type="InterPro" id="IPR013083">
    <property type="entry name" value="Znf_RING/FYVE/PHD"/>
</dbReference>
<sequence>MGMLLSRQRGGVEELDIPSNSAYKYPPKTGNYFASHFYMGGEKFESGTPESYLFGENADLNFLGSRPVPFPYPAPPPSEPVRALRSLVNIRKDSLRLVRCSEEVKPDDGEGRSTRVRYNVEFTFDSDARVQLCIFYQATEGMHAGAMRYIPKTPSLKSEFVSFPRGAGQQFCLPSHSLDLSDWSIQEMTYDPEKEMYPMVIQASVAEGGEHVGHSHILIATFDKAADGTFSVKPLKQKQVVDGVSYLLQEIYGIENKNSLEPKSTEEDGGDNSGECVVCLSDVRDTIILPCRHLCLCNACADTLRYQANNCPICRLPFRALLQIRAVRRKVAAGPSPAPLLAAHTSDTEESSEPLPPGYEAVSLLEALNGLPPFVASAPPLAQGEEPPPARQPPLPCHRGDGPHPHAVATALRSVAMTTATTATTATAGPPLGADDFTVEPDVKTNGGKSHTSSVLDGAVLNRMGSRSRGKKPSASSDDDSHPQISVLSVAGELLALPMPCGVENSAYSATSSSASSTVSSPEVEPMSSSSSGAGGGGAGGGSSGARSSMSVASSTSGASHEADGAGDVNGESPTGGEPTAEGLGVGSFLPGSLGTRDLEGNVVEVDSSGEAVLLEAGGGSAALYEVDNESPALRAELVDNVACLPGSLLCPEAMEGTVAVAMVAVAGVPTTGPSACGDGESGQLLTGPMAV</sequence>
<evidence type="ECO:0000259" key="10">
    <source>
        <dbReference type="PROSITE" id="PS50089"/>
    </source>
</evidence>
<dbReference type="FunFam" id="3.30.40.10:FF:000013">
    <property type="entry name" value="E3 ubiquitin-protein ligase MGRN1 isoform 1"/>
    <property type="match status" value="1"/>
</dbReference>
<accession>A0AAJ7U8Z9</accession>
<dbReference type="EC" id="2.3.2.27" evidence="8"/>
<comment type="function">
    <text evidence="8">E3 ubiquitin ligase.</text>
</comment>
<reference evidence="12" key="1">
    <citation type="submission" date="2025-08" db="UniProtKB">
        <authorList>
            <consortium name="RefSeq"/>
        </authorList>
    </citation>
    <scope>IDENTIFICATION</scope>
    <source>
        <tissue evidence="12">Sperm</tissue>
    </source>
</reference>
<keyword evidence="11" id="KW-1185">Reference proteome</keyword>
<evidence type="ECO:0000256" key="2">
    <source>
        <dbReference type="ARBA" id="ARBA00022679"/>
    </source>
</evidence>
<keyword evidence="2 8" id="KW-0808">Transferase</keyword>
<protein>
    <recommendedName>
        <fullName evidence="8">E3 ubiquitin-protein ligase</fullName>
        <ecNumber evidence="8">2.3.2.27</ecNumber>
    </recommendedName>
    <alternativeName>
        <fullName evidence="8">RING-type E3 ubiquitin transferase</fullName>
    </alternativeName>
</protein>
<feature type="compositionally biased region" description="Low complexity" evidence="9">
    <location>
        <begin position="506"/>
        <end position="532"/>
    </location>
</feature>
<gene>
    <name evidence="12" type="primary">LOC116955084</name>
</gene>
<dbReference type="PANTHER" id="PTHR22996:SF0">
    <property type="entry name" value="RE60872P-RELATED"/>
    <property type="match status" value="1"/>
</dbReference>
<dbReference type="GO" id="GO:0016567">
    <property type="term" value="P:protein ubiquitination"/>
    <property type="evidence" value="ECO:0007669"/>
    <property type="project" value="UniProtKB-UniRule"/>
</dbReference>
<keyword evidence="4 7" id="KW-0863">Zinc-finger</keyword>
<organism evidence="11 12">
    <name type="scientific">Petromyzon marinus</name>
    <name type="common">Sea lamprey</name>
    <dbReference type="NCBI Taxonomy" id="7757"/>
    <lineage>
        <taxon>Eukaryota</taxon>
        <taxon>Metazoa</taxon>
        <taxon>Chordata</taxon>
        <taxon>Craniata</taxon>
        <taxon>Vertebrata</taxon>
        <taxon>Cyclostomata</taxon>
        <taxon>Hyperoartia</taxon>
        <taxon>Petromyzontiformes</taxon>
        <taxon>Petromyzontidae</taxon>
        <taxon>Petromyzon</taxon>
    </lineage>
</organism>
<feature type="compositionally biased region" description="Pro residues" evidence="9">
    <location>
        <begin position="386"/>
        <end position="396"/>
    </location>
</feature>
<dbReference type="GO" id="GO:0008270">
    <property type="term" value="F:zinc ion binding"/>
    <property type="evidence" value="ECO:0007669"/>
    <property type="project" value="UniProtKB-KW"/>
</dbReference>
<comment type="catalytic activity">
    <reaction evidence="1 8">
        <text>S-ubiquitinyl-[E2 ubiquitin-conjugating enzyme]-L-cysteine + [acceptor protein]-L-lysine = [E2 ubiquitin-conjugating enzyme]-L-cysteine + N(6)-ubiquitinyl-[acceptor protein]-L-lysine.</text>
        <dbReference type="EC" id="2.3.2.27"/>
    </reaction>
</comment>
<evidence type="ECO:0000256" key="4">
    <source>
        <dbReference type="ARBA" id="ARBA00022771"/>
    </source>
</evidence>
<dbReference type="SUPFAM" id="SSF57850">
    <property type="entry name" value="RING/U-box"/>
    <property type="match status" value="1"/>
</dbReference>
<keyword evidence="8" id="KW-0963">Cytoplasm</keyword>
<comment type="subcellular location">
    <subcellularLocation>
        <location evidence="8">Cytoplasm</location>
    </subcellularLocation>
</comment>
<keyword evidence="3 8" id="KW-0479">Metal-binding</keyword>
<proteinExistence type="predicted"/>
<dbReference type="AlphaFoldDB" id="A0AAJ7U8Z9"/>
<dbReference type="Pfam" id="PF13920">
    <property type="entry name" value="zf-C3HC4_3"/>
    <property type="match status" value="1"/>
</dbReference>
<dbReference type="RefSeq" id="XP_032831939.1">
    <property type="nucleotide sequence ID" value="XM_032976048.1"/>
</dbReference>
<keyword evidence="5 8" id="KW-0833">Ubl conjugation pathway</keyword>
<evidence type="ECO:0000256" key="9">
    <source>
        <dbReference type="SAM" id="MobiDB-lite"/>
    </source>
</evidence>
<dbReference type="Gene3D" id="3.30.40.10">
    <property type="entry name" value="Zinc/RING finger domain, C3HC4 (zinc finger)"/>
    <property type="match status" value="1"/>
</dbReference>
<evidence type="ECO:0000256" key="3">
    <source>
        <dbReference type="ARBA" id="ARBA00022723"/>
    </source>
</evidence>
<feature type="domain" description="RING-type" evidence="10">
    <location>
        <begin position="276"/>
        <end position="315"/>
    </location>
</feature>
<feature type="region of interest" description="Disordered" evidence="9">
    <location>
        <begin position="506"/>
        <end position="592"/>
    </location>
</feature>
<dbReference type="InterPro" id="IPR001841">
    <property type="entry name" value="Znf_RING"/>
</dbReference>
<dbReference type="PANTHER" id="PTHR22996">
    <property type="entry name" value="MAHOGUNIN"/>
    <property type="match status" value="1"/>
</dbReference>
<evidence type="ECO:0000256" key="1">
    <source>
        <dbReference type="ARBA" id="ARBA00000900"/>
    </source>
</evidence>